<dbReference type="GO" id="GO:0052621">
    <property type="term" value="F:diguanylate cyclase activity"/>
    <property type="evidence" value="ECO:0007669"/>
    <property type="project" value="TreeGrafter"/>
</dbReference>
<dbReference type="GO" id="GO:1902201">
    <property type="term" value="P:negative regulation of bacterial-type flagellum-dependent cell motility"/>
    <property type="evidence" value="ECO:0007669"/>
    <property type="project" value="TreeGrafter"/>
</dbReference>
<protein>
    <submittedName>
        <fullName evidence="4">Diguanylate cyclase</fullName>
    </submittedName>
</protein>
<dbReference type="SMART" id="SM00267">
    <property type="entry name" value="GGDEF"/>
    <property type="match status" value="1"/>
</dbReference>
<dbReference type="InterPro" id="IPR000700">
    <property type="entry name" value="PAS-assoc_C"/>
</dbReference>
<dbReference type="SUPFAM" id="SSF55785">
    <property type="entry name" value="PYP-like sensor domain (PAS domain)"/>
    <property type="match status" value="1"/>
</dbReference>
<accession>A0A928X0K1</accession>
<dbReference type="Pfam" id="PF00990">
    <property type="entry name" value="GGDEF"/>
    <property type="match status" value="1"/>
</dbReference>
<dbReference type="EMBL" id="JADEXP010000004">
    <property type="protein sequence ID" value="MBE9065299.1"/>
    <property type="molecule type" value="Genomic_DNA"/>
</dbReference>
<evidence type="ECO:0000313" key="4">
    <source>
        <dbReference type="EMBL" id="MBE9065299.1"/>
    </source>
</evidence>
<dbReference type="GO" id="GO:0043709">
    <property type="term" value="P:cell adhesion involved in single-species biofilm formation"/>
    <property type="evidence" value="ECO:0007669"/>
    <property type="project" value="TreeGrafter"/>
</dbReference>
<dbReference type="SUPFAM" id="SSF55073">
    <property type="entry name" value="Nucleotide cyclase"/>
    <property type="match status" value="1"/>
</dbReference>
<evidence type="ECO:0000259" key="3">
    <source>
        <dbReference type="PROSITE" id="PS50887"/>
    </source>
</evidence>
<dbReference type="PROSITE" id="PS50113">
    <property type="entry name" value="PAC"/>
    <property type="match status" value="1"/>
</dbReference>
<dbReference type="Proteomes" id="UP000615026">
    <property type="component" value="Unassembled WGS sequence"/>
</dbReference>
<dbReference type="InterPro" id="IPR000014">
    <property type="entry name" value="PAS"/>
</dbReference>
<dbReference type="FunFam" id="3.30.70.270:FF:000001">
    <property type="entry name" value="Diguanylate cyclase domain protein"/>
    <property type="match status" value="1"/>
</dbReference>
<dbReference type="PANTHER" id="PTHR45138:SF9">
    <property type="entry name" value="DIGUANYLATE CYCLASE DGCM-RELATED"/>
    <property type="match status" value="1"/>
</dbReference>
<dbReference type="GO" id="GO:0005886">
    <property type="term" value="C:plasma membrane"/>
    <property type="evidence" value="ECO:0007669"/>
    <property type="project" value="TreeGrafter"/>
</dbReference>
<dbReference type="InterPro" id="IPR029787">
    <property type="entry name" value="Nucleotide_cyclase"/>
</dbReference>
<dbReference type="InterPro" id="IPR029016">
    <property type="entry name" value="GAF-like_dom_sf"/>
</dbReference>
<feature type="domain" description="PAC" evidence="2">
    <location>
        <begin position="315"/>
        <end position="368"/>
    </location>
</feature>
<name>A0A928X0K1_LEPEC</name>
<sequence length="559" mass="61995">MSLASEQSSQLTTSVFLDSRSSYAALTQAILELRQCKALYSGDVDDAAAAVAYAVVKNLGTTSCQVWLCTDDRSRFKLVAQYGALAADHRNLAINVADHPDYFDSLTRRDRLIINTGAPIAGASMTEPPQHESPHERSVIFPPYLADQKHTITALVEIPIYHQGQLAGVLCCAQRQSPRVWQGAEQSFMVTAACLIALAISHNRQQQQTQSLNQQKRQLSLAIIERQQAEQAWQESQRFIQGILDASTNILYVNDFATGINYYVNGYMEDILGYAPSEVQQLGAQFLEKLAHPDDITAIHQARQKLAQSSCSDIIETEYRLRHKHGSWHWMLCRETIFQWHPDGTPRQLLGTATDITVHKKNTEALQQQNQKLTALAMVDALTQIANRRALDEFLCQAWAALNHTPLTLILCDIDYFKRYNDTYGHQQGDECLRLVAQALKTAVKRQPDFVARYGGEEFAIVLPNTSLAGARHVAQNIQTTVRDLKIEHGPSDASDYLTVSLGIATVSSTAYGSPQALIAAADRGLYQAKADGRACFSVGHPDLPDLMNGSERMDPQAK</sequence>
<dbReference type="RefSeq" id="WP_193990138.1">
    <property type="nucleotide sequence ID" value="NZ_JADEXP010000004.1"/>
</dbReference>
<dbReference type="InterPro" id="IPR043128">
    <property type="entry name" value="Rev_trsase/Diguanyl_cyclase"/>
</dbReference>
<gene>
    <name evidence="4" type="ORF">IQ260_01385</name>
</gene>
<evidence type="ECO:0000313" key="5">
    <source>
        <dbReference type="Proteomes" id="UP000615026"/>
    </source>
</evidence>
<dbReference type="SMART" id="SM00091">
    <property type="entry name" value="PAS"/>
    <property type="match status" value="1"/>
</dbReference>
<dbReference type="PROSITE" id="PS50112">
    <property type="entry name" value="PAS"/>
    <property type="match status" value="1"/>
</dbReference>
<dbReference type="InterPro" id="IPR003018">
    <property type="entry name" value="GAF"/>
</dbReference>
<reference evidence="4" key="1">
    <citation type="submission" date="2020-10" db="EMBL/GenBank/DDBJ databases">
        <authorList>
            <person name="Castelo-Branco R."/>
            <person name="Eusebio N."/>
            <person name="Adriana R."/>
            <person name="Vieira A."/>
            <person name="Brugerolle De Fraissinette N."/>
            <person name="Rezende De Castro R."/>
            <person name="Schneider M.P."/>
            <person name="Vasconcelos V."/>
            <person name="Leao P.N."/>
        </authorList>
    </citation>
    <scope>NUCLEOTIDE SEQUENCE</scope>
    <source>
        <strain evidence="4">LEGE 11479</strain>
    </source>
</reference>
<dbReference type="Pfam" id="PF01590">
    <property type="entry name" value="GAF"/>
    <property type="match status" value="1"/>
</dbReference>
<dbReference type="SMART" id="SM00065">
    <property type="entry name" value="GAF"/>
    <property type="match status" value="1"/>
</dbReference>
<dbReference type="Pfam" id="PF08447">
    <property type="entry name" value="PAS_3"/>
    <property type="match status" value="1"/>
</dbReference>
<dbReference type="NCBIfam" id="TIGR00254">
    <property type="entry name" value="GGDEF"/>
    <property type="match status" value="1"/>
</dbReference>
<dbReference type="InterPro" id="IPR013655">
    <property type="entry name" value="PAS_fold_3"/>
</dbReference>
<dbReference type="AlphaFoldDB" id="A0A928X0K1"/>
<dbReference type="SMART" id="SM00086">
    <property type="entry name" value="PAC"/>
    <property type="match status" value="1"/>
</dbReference>
<comment type="caution">
    <text evidence="4">The sequence shown here is derived from an EMBL/GenBank/DDBJ whole genome shotgun (WGS) entry which is preliminary data.</text>
</comment>
<feature type="domain" description="PAS" evidence="1">
    <location>
        <begin position="236"/>
        <end position="310"/>
    </location>
</feature>
<dbReference type="CDD" id="cd01949">
    <property type="entry name" value="GGDEF"/>
    <property type="match status" value="1"/>
</dbReference>
<dbReference type="PROSITE" id="PS50887">
    <property type="entry name" value="GGDEF"/>
    <property type="match status" value="1"/>
</dbReference>
<dbReference type="InterPro" id="IPR000160">
    <property type="entry name" value="GGDEF_dom"/>
</dbReference>
<evidence type="ECO:0000259" key="1">
    <source>
        <dbReference type="PROSITE" id="PS50112"/>
    </source>
</evidence>
<evidence type="ECO:0000259" key="2">
    <source>
        <dbReference type="PROSITE" id="PS50113"/>
    </source>
</evidence>
<dbReference type="Gene3D" id="3.30.70.270">
    <property type="match status" value="1"/>
</dbReference>
<dbReference type="Gene3D" id="3.30.450.40">
    <property type="match status" value="1"/>
</dbReference>
<organism evidence="4 5">
    <name type="scientific">Leptolyngbya cf. ectocarpi LEGE 11479</name>
    <dbReference type="NCBI Taxonomy" id="1828722"/>
    <lineage>
        <taxon>Bacteria</taxon>
        <taxon>Bacillati</taxon>
        <taxon>Cyanobacteriota</taxon>
        <taxon>Cyanophyceae</taxon>
        <taxon>Leptolyngbyales</taxon>
        <taxon>Leptolyngbyaceae</taxon>
        <taxon>Leptolyngbya group</taxon>
        <taxon>Leptolyngbya</taxon>
    </lineage>
</organism>
<dbReference type="CDD" id="cd00130">
    <property type="entry name" value="PAS"/>
    <property type="match status" value="1"/>
</dbReference>
<dbReference type="InterPro" id="IPR050469">
    <property type="entry name" value="Diguanylate_Cyclase"/>
</dbReference>
<keyword evidence="5" id="KW-1185">Reference proteome</keyword>
<dbReference type="Gene3D" id="3.30.450.20">
    <property type="entry name" value="PAS domain"/>
    <property type="match status" value="1"/>
</dbReference>
<dbReference type="NCBIfam" id="TIGR00229">
    <property type="entry name" value="sensory_box"/>
    <property type="match status" value="1"/>
</dbReference>
<dbReference type="SUPFAM" id="SSF55781">
    <property type="entry name" value="GAF domain-like"/>
    <property type="match status" value="1"/>
</dbReference>
<dbReference type="InterPro" id="IPR001610">
    <property type="entry name" value="PAC"/>
</dbReference>
<feature type="domain" description="GGDEF" evidence="3">
    <location>
        <begin position="405"/>
        <end position="542"/>
    </location>
</feature>
<dbReference type="InterPro" id="IPR035965">
    <property type="entry name" value="PAS-like_dom_sf"/>
</dbReference>
<proteinExistence type="predicted"/>
<dbReference type="PANTHER" id="PTHR45138">
    <property type="entry name" value="REGULATORY COMPONENTS OF SENSORY TRANSDUCTION SYSTEM"/>
    <property type="match status" value="1"/>
</dbReference>